<dbReference type="EMBL" id="ML978219">
    <property type="protein sequence ID" value="KAF2027999.1"/>
    <property type="molecule type" value="Genomic_DNA"/>
</dbReference>
<proteinExistence type="predicted"/>
<reference evidence="2" key="1">
    <citation type="journal article" date="2020" name="Stud. Mycol.">
        <title>101 Dothideomycetes genomes: a test case for predicting lifestyles and emergence of pathogens.</title>
        <authorList>
            <person name="Haridas S."/>
            <person name="Albert R."/>
            <person name="Binder M."/>
            <person name="Bloem J."/>
            <person name="Labutti K."/>
            <person name="Salamov A."/>
            <person name="Andreopoulos B."/>
            <person name="Baker S."/>
            <person name="Barry K."/>
            <person name="Bills G."/>
            <person name="Bluhm B."/>
            <person name="Cannon C."/>
            <person name="Castanera R."/>
            <person name="Culley D."/>
            <person name="Daum C."/>
            <person name="Ezra D."/>
            <person name="Gonzalez J."/>
            <person name="Henrissat B."/>
            <person name="Kuo A."/>
            <person name="Liang C."/>
            <person name="Lipzen A."/>
            <person name="Lutzoni F."/>
            <person name="Magnuson J."/>
            <person name="Mondo S."/>
            <person name="Nolan M."/>
            <person name="Ohm R."/>
            <person name="Pangilinan J."/>
            <person name="Park H.-J."/>
            <person name="Ramirez L."/>
            <person name="Alfaro M."/>
            <person name="Sun H."/>
            <person name="Tritt A."/>
            <person name="Yoshinaga Y."/>
            <person name="Zwiers L.-H."/>
            <person name="Turgeon B."/>
            <person name="Goodwin S."/>
            <person name="Spatafora J."/>
            <person name="Crous P."/>
            <person name="Grigoriev I."/>
        </authorList>
    </citation>
    <scope>NUCLEOTIDE SEQUENCE</scope>
    <source>
        <strain evidence="2">CBS 110217</strain>
    </source>
</reference>
<dbReference type="Proteomes" id="UP000799777">
    <property type="component" value="Unassembled WGS sequence"/>
</dbReference>
<feature type="region of interest" description="Disordered" evidence="1">
    <location>
        <begin position="39"/>
        <end position="60"/>
    </location>
</feature>
<dbReference type="OrthoDB" id="3918328at2759"/>
<dbReference type="AlphaFoldDB" id="A0A9P4H6A3"/>
<evidence type="ECO:0000313" key="2">
    <source>
        <dbReference type="EMBL" id="KAF2027999.1"/>
    </source>
</evidence>
<evidence type="ECO:0000313" key="3">
    <source>
        <dbReference type="Proteomes" id="UP000799777"/>
    </source>
</evidence>
<sequence length="117" mass="13273">MESTITYIYPRAKFEWGRAHVRPITDRLPRSTISHEATDRAVDSKHISKDTIRAKDGPKRKQTIFVQEEELKSMLEARAGTPHISELHFDDDEVQSRMNVEELGLAGAAEVIGEVKT</sequence>
<protein>
    <submittedName>
        <fullName evidence="2">Uncharacterized protein</fullName>
    </submittedName>
</protein>
<feature type="compositionally biased region" description="Basic and acidic residues" evidence="1">
    <location>
        <begin position="39"/>
        <end position="59"/>
    </location>
</feature>
<evidence type="ECO:0000256" key="1">
    <source>
        <dbReference type="SAM" id="MobiDB-lite"/>
    </source>
</evidence>
<comment type="caution">
    <text evidence="2">The sequence shown here is derived from an EMBL/GenBank/DDBJ whole genome shotgun (WGS) entry which is preliminary data.</text>
</comment>
<name>A0A9P4H6A3_9PLEO</name>
<keyword evidence="3" id="KW-1185">Reference proteome</keyword>
<accession>A0A9P4H6A3</accession>
<organism evidence="2 3">
    <name type="scientific">Setomelanomma holmii</name>
    <dbReference type="NCBI Taxonomy" id="210430"/>
    <lineage>
        <taxon>Eukaryota</taxon>
        <taxon>Fungi</taxon>
        <taxon>Dikarya</taxon>
        <taxon>Ascomycota</taxon>
        <taxon>Pezizomycotina</taxon>
        <taxon>Dothideomycetes</taxon>
        <taxon>Pleosporomycetidae</taxon>
        <taxon>Pleosporales</taxon>
        <taxon>Pleosporineae</taxon>
        <taxon>Phaeosphaeriaceae</taxon>
        <taxon>Setomelanomma</taxon>
    </lineage>
</organism>
<gene>
    <name evidence="2" type="ORF">EK21DRAFT_114346</name>
</gene>